<accession>A0A418X981</accession>
<feature type="region of interest" description="Disordered" evidence="1">
    <location>
        <begin position="1"/>
        <end position="34"/>
    </location>
</feature>
<dbReference type="Proteomes" id="UP000284021">
    <property type="component" value="Unassembled WGS sequence"/>
</dbReference>
<sequence>MELMGSTKEPAAKPAKQKKNTTQGKPQPKRDDFTPTTIRALKDAAGNICSKPDCLVFTAGSKELNDGPMSIGIAAHITAAAPGGPRYDGTLTKEERRAVSNGIWLCQNHARQIDVDPVPFPVELLKKWKAKAEQRSNAMVGQKSITEAELRDEIRKESGLSLERFIRRDLNPVQTPVGDIMSGYEQSLSSLDPRFNVKVMANGKAISHEITAASADAKFNLVFSNIHEIEGFVESANAFFEEGREFTIHSPNFSFKGSQLFESIHDNLESGKITLGGNKRLIKTNIYVVDNEGHEFFIDSFESHSTHGQKRLIAEGKGLGGFFRINYCLEFDTTLNKLDLTCGLSGWKGKDILKLPYFARLVKSIPYLNGGNFIVEYEFGNEVIRFNAKNNPSIDDFVDHYTWLVSVMQKARSIAEKLDKPIILKEFDLSADLQRIINKYAALMDGNVFGTRKPGLICEGEFDFYDDYSHEDFDPQSKVSELKYTEHEGLEFNLFGQIVKAPRVVTDVRPTESLIYCPLDERDKLKVIVNALEESNSFIFG</sequence>
<reference evidence="2 3" key="1">
    <citation type="submission" date="2018-09" db="EMBL/GenBank/DDBJ databases">
        <authorList>
            <person name="Zhu H."/>
        </authorList>
    </citation>
    <scope>NUCLEOTIDE SEQUENCE [LARGE SCALE GENOMIC DNA]</scope>
    <source>
        <strain evidence="2 3">K1S02-6</strain>
    </source>
</reference>
<evidence type="ECO:0000256" key="1">
    <source>
        <dbReference type="SAM" id="MobiDB-lite"/>
    </source>
</evidence>
<evidence type="ECO:0000313" key="2">
    <source>
        <dbReference type="EMBL" id="RJG09037.1"/>
    </source>
</evidence>
<evidence type="ECO:0008006" key="4">
    <source>
        <dbReference type="Google" id="ProtNLM"/>
    </source>
</evidence>
<comment type="caution">
    <text evidence="2">The sequence shown here is derived from an EMBL/GenBank/DDBJ whole genome shotgun (WGS) entry which is preliminary data.</text>
</comment>
<evidence type="ECO:0000313" key="3">
    <source>
        <dbReference type="Proteomes" id="UP000284021"/>
    </source>
</evidence>
<keyword evidence="3" id="KW-1185">Reference proteome</keyword>
<gene>
    <name evidence="2" type="ORF">D3879_24805</name>
</gene>
<proteinExistence type="predicted"/>
<dbReference type="AlphaFoldDB" id="A0A418X981"/>
<dbReference type="EMBL" id="QYUR01000008">
    <property type="protein sequence ID" value="RJG09037.1"/>
    <property type="molecule type" value="Genomic_DNA"/>
</dbReference>
<name>A0A418X981_9PSED</name>
<protein>
    <recommendedName>
        <fullName evidence="4">HNH endonuclease</fullName>
    </recommendedName>
</protein>
<organism evidence="2 3">
    <name type="scientific">Pseudomonas cavernicola</name>
    <dbReference type="NCBI Taxonomy" id="2320866"/>
    <lineage>
        <taxon>Bacteria</taxon>
        <taxon>Pseudomonadati</taxon>
        <taxon>Pseudomonadota</taxon>
        <taxon>Gammaproteobacteria</taxon>
        <taxon>Pseudomonadales</taxon>
        <taxon>Pseudomonadaceae</taxon>
        <taxon>Pseudomonas</taxon>
    </lineage>
</organism>